<proteinExistence type="predicted"/>
<dbReference type="GO" id="GO:0016579">
    <property type="term" value="P:protein deubiquitination"/>
    <property type="evidence" value="ECO:0007669"/>
    <property type="project" value="TreeGrafter"/>
</dbReference>
<dbReference type="Proteomes" id="UP000683360">
    <property type="component" value="Unassembled WGS sequence"/>
</dbReference>
<dbReference type="InterPro" id="IPR038765">
    <property type="entry name" value="Papain-like_cys_pep_sf"/>
</dbReference>
<dbReference type="PROSITE" id="PS50802">
    <property type="entry name" value="OTU"/>
    <property type="match status" value="1"/>
</dbReference>
<evidence type="ECO:0000256" key="1">
    <source>
        <dbReference type="SAM" id="MobiDB-lite"/>
    </source>
</evidence>
<sequence>MHKETDDEIEAAENKLKENCRALNLTFRNETPRNGNCLFEAVSSQLRDLGLRERSAEEMRQEVIDYLMENRNFQGVDGSVNIEHFIDSRFEDWARNMRHNGVFADHVVVVGLAYMLETNMLIVTSNPQSNPDNCMNHIVGRIDYRGTPILLGHVWENHYHSLIHVDDRRQNDRLEEHRKELDEDDAVVSADINIMLAAGTAIREMKIKGKVSSFAPVARTIGIPQSSSNAKLSNTNDDEESEYEGM</sequence>
<dbReference type="Gene3D" id="3.90.70.80">
    <property type="match status" value="1"/>
</dbReference>
<dbReference type="InterPro" id="IPR003323">
    <property type="entry name" value="OTU_dom"/>
</dbReference>
<feature type="compositionally biased region" description="Polar residues" evidence="1">
    <location>
        <begin position="225"/>
        <end position="235"/>
    </location>
</feature>
<feature type="domain" description="OTU" evidence="2">
    <location>
        <begin position="26"/>
        <end position="165"/>
    </location>
</feature>
<dbReference type="InterPro" id="IPR050704">
    <property type="entry name" value="Peptidase_C85-like"/>
</dbReference>
<dbReference type="CDD" id="cd22758">
    <property type="entry name" value="OTU_232R-like"/>
    <property type="match status" value="1"/>
</dbReference>
<comment type="caution">
    <text evidence="3">The sequence shown here is derived from an EMBL/GenBank/DDBJ whole genome shotgun (WGS) entry which is preliminary data.</text>
</comment>
<accession>A0A8S3S760</accession>
<feature type="compositionally biased region" description="Acidic residues" evidence="1">
    <location>
        <begin position="236"/>
        <end position="246"/>
    </location>
</feature>
<dbReference type="EC" id="3.4.19.12" evidence="3"/>
<reference evidence="3" key="1">
    <citation type="submission" date="2021-03" db="EMBL/GenBank/DDBJ databases">
        <authorList>
            <person name="Bekaert M."/>
        </authorList>
    </citation>
    <scope>NUCLEOTIDE SEQUENCE</scope>
</reference>
<feature type="region of interest" description="Disordered" evidence="1">
    <location>
        <begin position="225"/>
        <end position="246"/>
    </location>
</feature>
<keyword evidence="3" id="KW-0378">Hydrolase</keyword>
<organism evidence="3 4">
    <name type="scientific">Mytilus edulis</name>
    <name type="common">Blue mussel</name>
    <dbReference type="NCBI Taxonomy" id="6550"/>
    <lineage>
        <taxon>Eukaryota</taxon>
        <taxon>Metazoa</taxon>
        <taxon>Spiralia</taxon>
        <taxon>Lophotrochozoa</taxon>
        <taxon>Mollusca</taxon>
        <taxon>Bivalvia</taxon>
        <taxon>Autobranchia</taxon>
        <taxon>Pteriomorphia</taxon>
        <taxon>Mytilida</taxon>
        <taxon>Mytiloidea</taxon>
        <taxon>Mytilidae</taxon>
        <taxon>Mytilinae</taxon>
        <taxon>Mytilus</taxon>
    </lineage>
</organism>
<keyword evidence="4" id="KW-1185">Reference proteome</keyword>
<name>A0A8S3S760_MYTED</name>
<gene>
    <name evidence="3" type="ORF">MEDL_27904</name>
</gene>
<protein>
    <submittedName>
        <fullName evidence="3">OTUD3</fullName>
        <ecNumber evidence="3">3.4.19.12</ecNumber>
    </submittedName>
</protein>
<dbReference type="AlphaFoldDB" id="A0A8S3S760"/>
<dbReference type="OrthoDB" id="6157373at2759"/>
<evidence type="ECO:0000313" key="3">
    <source>
        <dbReference type="EMBL" id="CAG2214046.1"/>
    </source>
</evidence>
<dbReference type="Pfam" id="PF02338">
    <property type="entry name" value="OTU"/>
    <property type="match status" value="1"/>
</dbReference>
<dbReference type="SUPFAM" id="SSF54001">
    <property type="entry name" value="Cysteine proteinases"/>
    <property type="match status" value="1"/>
</dbReference>
<dbReference type="PANTHER" id="PTHR12419:SF11">
    <property type="entry name" value="OTU DOMAIN-CONTAINING PROTEIN DDB_G0284757"/>
    <property type="match status" value="1"/>
</dbReference>
<dbReference type="GO" id="GO:0004843">
    <property type="term" value="F:cysteine-type deubiquitinase activity"/>
    <property type="evidence" value="ECO:0007669"/>
    <property type="project" value="UniProtKB-EC"/>
</dbReference>
<dbReference type="EMBL" id="CAJPWZ010001397">
    <property type="protein sequence ID" value="CAG2214046.1"/>
    <property type="molecule type" value="Genomic_DNA"/>
</dbReference>
<evidence type="ECO:0000259" key="2">
    <source>
        <dbReference type="PROSITE" id="PS50802"/>
    </source>
</evidence>
<dbReference type="PANTHER" id="PTHR12419">
    <property type="entry name" value="OTU DOMAIN CONTAINING PROTEIN"/>
    <property type="match status" value="1"/>
</dbReference>
<evidence type="ECO:0000313" key="4">
    <source>
        <dbReference type="Proteomes" id="UP000683360"/>
    </source>
</evidence>